<dbReference type="Proteomes" id="UP001590951">
    <property type="component" value="Unassembled WGS sequence"/>
</dbReference>
<name>A0ABR4BPZ1_9LECA</name>
<keyword evidence="3" id="KW-1185">Reference proteome</keyword>
<feature type="region of interest" description="Disordered" evidence="1">
    <location>
        <begin position="154"/>
        <end position="176"/>
    </location>
</feature>
<sequence>MASPAWDSDRRGPITATWRSSIRGFRKQHEAEKLLGQAIIILFAKGSSRRQIEMKCHTGISSLSSRPTTQSPIHVKLEVRTACFLFAPFFSTILPSPYQPCCCSNGTRLSLPNYVTLTMDRESGATEELNHILVKLALNAPRLDSQILQPATGAVVHQHSNSRTARSQQPAMTPLP</sequence>
<organism evidence="2 3">
    <name type="scientific">Lepraria finkii</name>
    <dbReference type="NCBI Taxonomy" id="1340010"/>
    <lineage>
        <taxon>Eukaryota</taxon>
        <taxon>Fungi</taxon>
        <taxon>Dikarya</taxon>
        <taxon>Ascomycota</taxon>
        <taxon>Pezizomycotina</taxon>
        <taxon>Lecanoromycetes</taxon>
        <taxon>OSLEUM clade</taxon>
        <taxon>Lecanoromycetidae</taxon>
        <taxon>Lecanorales</taxon>
        <taxon>Lecanorineae</taxon>
        <taxon>Stereocaulaceae</taxon>
        <taxon>Lepraria</taxon>
    </lineage>
</organism>
<accession>A0ABR4BPZ1</accession>
<gene>
    <name evidence="2" type="ORF">ABVK25_000228</name>
</gene>
<evidence type="ECO:0000313" key="2">
    <source>
        <dbReference type="EMBL" id="KAL2058936.1"/>
    </source>
</evidence>
<evidence type="ECO:0000313" key="3">
    <source>
        <dbReference type="Proteomes" id="UP001590951"/>
    </source>
</evidence>
<comment type="caution">
    <text evidence="2">The sequence shown here is derived from an EMBL/GenBank/DDBJ whole genome shotgun (WGS) entry which is preliminary data.</text>
</comment>
<evidence type="ECO:0000256" key="1">
    <source>
        <dbReference type="SAM" id="MobiDB-lite"/>
    </source>
</evidence>
<feature type="compositionally biased region" description="Polar residues" evidence="1">
    <location>
        <begin position="158"/>
        <end position="176"/>
    </location>
</feature>
<protein>
    <submittedName>
        <fullName evidence="2">Uncharacterized protein</fullName>
    </submittedName>
</protein>
<reference evidence="2 3" key="1">
    <citation type="submission" date="2024-09" db="EMBL/GenBank/DDBJ databases">
        <title>Rethinking Asexuality: The Enigmatic Case of Functional Sexual Genes in Lepraria (Stereocaulaceae).</title>
        <authorList>
            <person name="Doellman M."/>
            <person name="Sun Y."/>
            <person name="Barcenas-Pena A."/>
            <person name="Lumbsch H.T."/>
            <person name="Grewe F."/>
        </authorList>
    </citation>
    <scope>NUCLEOTIDE SEQUENCE [LARGE SCALE GENOMIC DNA]</scope>
    <source>
        <strain evidence="2 3">Grewe 0041</strain>
    </source>
</reference>
<proteinExistence type="predicted"/>
<dbReference type="EMBL" id="JBHFEH010000001">
    <property type="protein sequence ID" value="KAL2058936.1"/>
    <property type="molecule type" value="Genomic_DNA"/>
</dbReference>